<comment type="caution">
    <text evidence="4">The sequence shown here is derived from an EMBL/GenBank/DDBJ whole genome shotgun (WGS) entry which is preliminary data.</text>
</comment>
<keyword evidence="2" id="KW-0808">Transferase</keyword>
<dbReference type="InterPro" id="IPR001537">
    <property type="entry name" value="SpoU_MeTrfase"/>
</dbReference>
<dbReference type="CDD" id="cd18103">
    <property type="entry name" value="SpoU-like_RlmB"/>
    <property type="match status" value="1"/>
</dbReference>
<evidence type="ECO:0000313" key="4">
    <source>
        <dbReference type="EMBL" id="MBU3031441.1"/>
    </source>
</evidence>
<name>A0ABS6ALG5_9RHOB</name>
<dbReference type="SMART" id="SM00967">
    <property type="entry name" value="SpoU_sub_bind"/>
    <property type="match status" value="1"/>
</dbReference>
<gene>
    <name evidence="4" type="primary">rlmB</name>
    <name evidence="4" type="ORF">KNW02_15090</name>
</gene>
<accession>A0ABS6ALG5</accession>
<proteinExistence type="predicted"/>
<evidence type="ECO:0000256" key="2">
    <source>
        <dbReference type="ARBA" id="ARBA00022679"/>
    </source>
</evidence>
<dbReference type="Proteomes" id="UP001166191">
    <property type="component" value="Unassembled WGS sequence"/>
</dbReference>
<keyword evidence="5" id="KW-1185">Reference proteome</keyword>
<sequence>MNERPAKQKKPTWVIDKERARRAAAAETVWLFGLHAVRDALANPVRERLRLVVTRNALDRLGVLHGMTPEITDPRVFGKTVPLAPDSVHQGAALEVKPLRWGSLSEVALRAAPGEARPLLVALDRVTDPHNIGAILRSAEVFGARAVIAPARHSAPETGALAKTASGALERQPYLRVPNLAEALNQLKGMGFTLIGLDGTGDTSLPDLLADLPGRAICLVMGAEGPGMRDLTLKSCDHIARIPFAADFGSLNVSNAAAVALYAAARG</sequence>
<dbReference type="NCBIfam" id="TIGR00186">
    <property type="entry name" value="rRNA_methyl_3"/>
    <property type="match status" value="1"/>
</dbReference>
<evidence type="ECO:0000259" key="3">
    <source>
        <dbReference type="SMART" id="SM00967"/>
    </source>
</evidence>
<protein>
    <submittedName>
        <fullName evidence="4">23S rRNA (Guanosine(2251)-2'-O)-methyltransferase RlmB</fullName>
    </submittedName>
</protein>
<organism evidence="4 5">
    <name type="scientific">Paracoccus marinaquae</name>
    <dbReference type="NCBI Taxonomy" id="2841926"/>
    <lineage>
        <taxon>Bacteria</taxon>
        <taxon>Pseudomonadati</taxon>
        <taxon>Pseudomonadota</taxon>
        <taxon>Alphaproteobacteria</taxon>
        <taxon>Rhodobacterales</taxon>
        <taxon>Paracoccaceae</taxon>
        <taxon>Paracoccus</taxon>
    </lineage>
</organism>
<dbReference type="PANTHER" id="PTHR46429:SF1">
    <property type="entry name" value="23S RRNA (GUANOSINE-2'-O-)-METHYLTRANSFERASE RLMB"/>
    <property type="match status" value="1"/>
</dbReference>
<dbReference type="PANTHER" id="PTHR46429">
    <property type="entry name" value="23S RRNA (GUANOSINE-2'-O-)-METHYLTRANSFERASE RLMB"/>
    <property type="match status" value="1"/>
</dbReference>
<dbReference type="RefSeq" id="WP_216034111.1">
    <property type="nucleotide sequence ID" value="NZ_JAHKNG010000031.1"/>
</dbReference>
<dbReference type="Pfam" id="PF00588">
    <property type="entry name" value="SpoU_methylase"/>
    <property type="match status" value="1"/>
</dbReference>
<evidence type="ECO:0000256" key="1">
    <source>
        <dbReference type="ARBA" id="ARBA00022603"/>
    </source>
</evidence>
<dbReference type="EMBL" id="JAHKNG010000031">
    <property type="protein sequence ID" value="MBU3031441.1"/>
    <property type="molecule type" value="Genomic_DNA"/>
</dbReference>
<keyword evidence="1" id="KW-0489">Methyltransferase</keyword>
<feature type="domain" description="RNA 2-O ribose methyltransferase substrate binding" evidence="3">
    <location>
        <begin position="30"/>
        <end position="102"/>
    </location>
</feature>
<reference evidence="4" key="1">
    <citation type="submission" date="2021-06" db="EMBL/GenBank/DDBJ databases">
        <title>Paracoccus bacterium XHP0099 sp. nov., isolated from the surface waters of the Yellow Sea.</title>
        <authorList>
            <person name="Xue H."/>
            <person name="Zhang D."/>
        </authorList>
    </citation>
    <scope>NUCLEOTIDE SEQUENCE</scope>
    <source>
        <strain evidence="4">XHP0099</strain>
    </source>
</reference>
<evidence type="ECO:0000313" key="5">
    <source>
        <dbReference type="Proteomes" id="UP001166191"/>
    </source>
</evidence>
<dbReference type="InterPro" id="IPR013123">
    <property type="entry name" value="SpoU_subst-bd"/>
</dbReference>
<dbReference type="InterPro" id="IPR004441">
    <property type="entry name" value="rRNA_MeTrfase_TrmH"/>
</dbReference>